<dbReference type="Proteomes" id="UP000830375">
    <property type="component" value="Unassembled WGS sequence"/>
</dbReference>
<proteinExistence type="predicted"/>
<keyword evidence="1" id="KW-0472">Membrane</keyword>
<accession>A0ABQ8LA96</accession>
<keyword evidence="3" id="KW-1185">Reference proteome</keyword>
<dbReference type="EMBL" id="JACTAM010001131">
    <property type="protein sequence ID" value="KAI2646586.1"/>
    <property type="molecule type" value="Genomic_DNA"/>
</dbReference>
<name>A0ABQ8LA96_LABRO</name>
<gene>
    <name evidence="2" type="ORF">H4Q32_024935</name>
</gene>
<evidence type="ECO:0000256" key="1">
    <source>
        <dbReference type="SAM" id="Phobius"/>
    </source>
</evidence>
<reference evidence="2 3" key="1">
    <citation type="submission" date="2022-01" db="EMBL/GenBank/DDBJ databases">
        <title>A high-quality chromosome-level genome assembly of rohu carp, Labeo rohita.</title>
        <authorList>
            <person name="Arick M.A. II"/>
            <person name="Hsu C.-Y."/>
            <person name="Magbanua Z."/>
            <person name="Pechanova O."/>
            <person name="Grover C."/>
            <person name="Miller E."/>
            <person name="Thrash A."/>
            <person name="Ezzel L."/>
            <person name="Alam S."/>
            <person name="Benzie J."/>
            <person name="Hamilton M."/>
            <person name="Karsi A."/>
            <person name="Lawrence M.L."/>
            <person name="Peterson D.G."/>
        </authorList>
    </citation>
    <scope>NUCLEOTIDE SEQUENCE [LARGE SCALE GENOMIC DNA]</scope>
    <source>
        <strain evidence="3">BAU-BD-2019</strain>
        <tissue evidence="2">Blood</tissue>
    </source>
</reference>
<keyword evidence="1" id="KW-1133">Transmembrane helix</keyword>
<protein>
    <submittedName>
        <fullName evidence="2">Protoheme IX farnesyltransferase</fullName>
    </submittedName>
</protein>
<evidence type="ECO:0000313" key="2">
    <source>
        <dbReference type="EMBL" id="KAI2646586.1"/>
    </source>
</evidence>
<organism evidence="2 3">
    <name type="scientific">Labeo rohita</name>
    <name type="common">Indian major carp</name>
    <name type="synonym">Cyprinus rohita</name>
    <dbReference type="NCBI Taxonomy" id="84645"/>
    <lineage>
        <taxon>Eukaryota</taxon>
        <taxon>Metazoa</taxon>
        <taxon>Chordata</taxon>
        <taxon>Craniata</taxon>
        <taxon>Vertebrata</taxon>
        <taxon>Euteleostomi</taxon>
        <taxon>Actinopterygii</taxon>
        <taxon>Neopterygii</taxon>
        <taxon>Teleostei</taxon>
        <taxon>Ostariophysi</taxon>
        <taxon>Cypriniformes</taxon>
        <taxon>Cyprinidae</taxon>
        <taxon>Labeoninae</taxon>
        <taxon>Labeonini</taxon>
        <taxon>Labeo</taxon>
    </lineage>
</organism>
<evidence type="ECO:0000313" key="3">
    <source>
        <dbReference type="Proteomes" id="UP000830375"/>
    </source>
</evidence>
<comment type="caution">
    <text evidence="2">The sequence shown here is derived from an EMBL/GenBank/DDBJ whole genome shotgun (WGS) entry which is preliminary data.</text>
</comment>
<feature type="transmembrane region" description="Helical" evidence="1">
    <location>
        <begin position="9"/>
        <end position="36"/>
    </location>
</feature>
<keyword evidence="1" id="KW-0812">Transmembrane</keyword>
<sequence length="43" mass="5222">MSVFIKEEIALTGCFMLCLLHAITFYENMMIFWVIFIQKYRKV</sequence>